<comment type="caution">
    <text evidence="3">The sequence shown here is derived from an EMBL/GenBank/DDBJ whole genome shotgun (WGS) entry which is preliminary data.</text>
</comment>
<dbReference type="Proteomes" id="UP001280121">
    <property type="component" value="Unassembled WGS sequence"/>
</dbReference>
<sequence>MSLSSFSQKESVKVLVSFYVVLPSPDRAMGVSDIYKHCENLSLVDEDEAVLEISEEATLDGVKDVDLCLVGKMLTGKKVIREPFKGLIEQIWSPFGQVELSKNEEITVVSLKHARLPEFCYACGRIGHGIMECLDAEARNLALEDFYGDPIANNKKGSWSLLRRLREIDNLPWTVDKCNLYDLGFSGPRLTWNNKRDGKHNIQERLDRFLANSGWKYHYRNAQVSHLGFYTSDHRSILLNCSSKVLFLNGRDPWANLIMKLNMCAARLNDWSQHSFGNVKKKIEDKNREIERLYSKCDKRRVMLSIKNLENEAEGLNDCDELYWRQRSRAEWLQVGGRNSTYFHNRAIARKRKNYITRLVDEEGYPQETEDGLKRVVRKFFSSLFKSFNPSECDLQNASRDINSKLSTDMRL</sequence>
<dbReference type="InterPro" id="IPR001878">
    <property type="entry name" value="Znf_CCHC"/>
</dbReference>
<dbReference type="GO" id="GO:0008270">
    <property type="term" value="F:zinc ion binding"/>
    <property type="evidence" value="ECO:0007669"/>
    <property type="project" value="UniProtKB-KW"/>
</dbReference>
<evidence type="ECO:0000256" key="1">
    <source>
        <dbReference type="PROSITE-ProRule" id="PRU00047"/>
    </source>
</evidence>
<dbReference type="PANTHER" id="PTHR33710">
    <property type="entry name" value="BNAC02G09200D PROTEIN"/>
    <property type="match status" value="1"/>
</dbReference>
<evidence type="ECO:0000313" key="3">
    <source>
        <dbReference type="EMBL" id="KAK2648256.1"/>
    </source>
</evidence>
<dbReference type="SUPFAM" id="SSF56219">
    <property type="entry name" value="DNase I-like"/>
    <property type="match status" value="1"/>
</dbReference>
<keyword evidence="1" id="KW-0862">Zinc</keyword>
<dbReference type="AlphaFoldDB" id="A0AAD9WYU3"/>
<keyword evidence="1" id="KW-0863">Zinc-finger</keyword>
<dbReference type="InterPro" id="IPR036691">
    <property type="entry name" value="Endo/exonu/phosph_ase_sf"/>
</dbReference>
<accession>A0AAD9WYU3</accession>
<protein>
    <recommendedName>
        <fullName evidence="2">CCHC-type domain-containing protein</fullName>
    </recommendedName>
</protein>
<name>A0AAD9WYU3_9ROSI</name>
<keyword evidence="1" id="KW-0479">Metal-binding</keyword>
<evidence type="ECO:0000259" key="2">
    <source>
        <dbReference type="PROSITE" id="PS50158"/>
    </source>
</evidence>
<organism evidence="3 4">
    <name type="scientific">Dipteronia dyeriana</name>
    <dbReference type="NCBI Taxonomy" id="168575"/>
    <lineage>
        <taxon>Eukaryota</taxon>
        <taxon>Viridiplantae</taxon>
        <taxon>Streptophyta</taxon>
        <taxon>Embryophyta</taxon>
        <taxon>Tracheophyta</taxon>
        <taxon>Spermatophyta</taxon>
        <taxon>Magnoliopsida</taxon>
        <taxon>eudicotyledons</taxon>
        <taxon>Gunneridae</taxon>
        <taxon>Pentapetalae</taxon>
        <taxon>rosids</taxon>
        <taxon>malvids</taxon>
        <taxon>Sapindales</taxon>
        <taxon>Sapindaceae</taxon>
        <taxon>Hippocastanoideae</taxon>
        <taxon>Acereae</taxon>
        <taxon>Dipteronia</taxon>
    </lineage>
</organism>
<evidence type="ECO:0000313" key="4">
    <source>
        <dbReference type="Proteomes" id="UP001280121"/>
    </source>
</evidence>
<dbReference type="PROSITE" id="PS50158">
    <property type="entry name" value="ZF_CCHC"/>
    <property type="match status" value="1"/>
</dbReference>
<dbReference type="GO" id="GO:0003676">
    <property type="term" value="F:nucleic acid binding"/>
    <property type="evidence" value="ECO:0007669"/>
    <property type="project" value="InterPro"/>
</dbReference>
<gene>
    <name evidence="3" type="ORF">Ddye_015745</name>
</gene>
<feature type="domain" description="CCHC-type" evidence="2">
    <location>
        <begin position="120"/>
        <end position="133"/>
    </location>
</feature>
<keyword evidence="4" id="KW-1185">Reference proteome</keyword>
<proteinExistence type="predicted"/>
<reference evidence="3" key="1">
    <citation type="journal article" date="2023" name="Plant J.">
        <title>Genome sequences and population genomics provide insights into the demographic history, inbreeding, and mutation load of two 'living fossil' tree species of Dipteronia.</title>
        <authorList>
            <person name="Feng Y."/>
            <person name="Comes H.P."/>
            <person name="Chen J."/>
            <person name="Zhu S."/>
            <person name="Lu R."/>
            <person name="Zhang X."/>
            <person name="Li P."/>
            <person name="Qiu J."/>
            <person name="Olsen K.M."/>
            <person name="Qiu Y."/>
        </authorList>
    </citation>
    <scope>NUCLEOTIDE SEQUENCE</scope>
    <source>
        <strain evidence="3">KIB01</strain>
    </source>
</reference>
<dbReference type="Gene3D" id="3.60.10.10">
    <property type="entry name" value="Endonuclease/exonuclease/phosphatase"/>
    <property type="match status" value="1"/>
</dbReference>
<dbReference type="EMBL" id="JANJYI010000005">
    <property type="protein sequence ID" value="KAK2648256.1"/>
    <property type="molecule type" value="Genomic_DNA"/>
</dbReference>
<dbReference type="PANTHER" id="PTHR33710:SF71">
    <property type="entry name" value="ENDONUCLEASE_EXONUCLEASE_PHOSPHATASE DOMAIN-CONTAINING PROTEIN"/>
    <property type="match status" value="1"/>
</dbReference>